<name>A0AAE3E693_9FIRM</name>
<keyword evidence="5" id="KW-0378">Hydrolase</keyword>
<dbReference type="GO" id="GO:0003998">
    <property type="term" value="F:acylphosphatase activity"/>
    <property type="evidence" value="ECO:0007669"/>
    <property type="project" value="UniProtKB-EC"/>
</dbReference>
<dbReference type="PANTHER" id="PTHR47268">
    <property type="entry name" value="ACYLPHOSPHATASE"/>
    <property type="match status" value="1"/>
</dbReference>
<proteinExistence type="inferred from homology"/>
<reference evidence="8 9" key="1">
    <citation type="submission" date="2021-10" db="EMBL/GenBank/DDBJ databases">
        <title>Anaerobic single-cell dispensing facilitates the cultivation of human gut bacteria.</title>
        <authorList>
            <person name="Afrizal A."/>
        </authorList>
    </citation>
    <scope>NUCLEOTIDE SEQUENCE [LARGE SCALE GENOMIC DNA]</scope>
    <source>
        <strain evidence="8 9">CLA-AA-H224</strain>
    </source>
</reference>
<dbReference type="PROSITE" id="PS00151">
    <property type="entry name" value="ACYLPHOSPHATASE_2"/>
    <property type="match status" value="1"/>
</dbReference>
<evidence type="ECO:0000256" key="1">
    <source>
        <dbReference type="ARBA" id="ARBA00005614"/>
    </source>
</evidence>
<dbReference type="InterPro" id="IPR020456">
    <property type="entry name" value="Acylphosphatase"/>
</dbReference>
<comment type="similarity">
    <text evidence="1 6">Belongs to the acylphosphatase family.</text>
</comment>
<dbReference type="PROSITE" id="PS51160">
    <property type="entry name" value="ACYLPHOSPHATASE_3"/>
    <property type="match status" value="1"/>
</dbReference>
<evidence type="ECO:0000259" key="7">
    <source>
        <dbReference type="PROSITE" id="PS51160"/>
    </source>
</evidence>
<dbReference type="InterPro" id="IPR017968">
    <property type="entry name" value="Acylphosphatase_CS"/>
</dbReference>
<evidence type="ECO:0000256" key="6">
    <source>
        <dbReference type="RuleBase" id="RU004168"/>
    </source>
</evidence>
<organism evidence="8 9">
    <name type="scientific">Anthropogastromicrobium aceti</name>
    <dbReference type="NCBI Taxonomy" id="2981768"/>
    <lineage>
        <taxon>Bacteria</taxon>
        <taxon>Bacillati</taxon>
        <taxon>Bacillota</taxon>
        <taxon>Clostridia</taxon>
        <taxon>Lachnospirales</taxon>
        <taxon>Lachnospiraceae</taxon>
        <taxon>Anthropogastromicrobium</taxon>
    </lineage>
</organism>
<dbReference type="EC" id="3.6.1.7" evidence="2 5"/>
<evidence type="ECO:0000313" key="8">
    <source>
        <dbReference type="EMBL" id="MCC2222463.1"/>
    </source>
</evidence>
<feature type="active site" evidence="5">
    <location>
        <position position="40"/>
    </location>
</feature>
<evidence type="ECO:0000256" key="4">
    <source>
        <dbReference type="ARBA" id="ARBA00047645"/>
    </source>
</evidence>
<gene>
    <name evidence="8" type="ORF">LKD48_12610</name>
</gene>
<dbReference type="InterPro" id="IPR036046">
    <property type="entry name" value="Acylphosphatase-like_dom_sf"/>
</dbReference>
<evidence type="ECO:0000313" key="9">
    <source>
        <dbReference type="Proteomes" id="UP001198200"/>
    </source>
</evidence>
<dbReference type="AlphaFoldDB" id="A0AAE3E693"/>
<dbReference type="PRINTS" id="PR00112">
    <property type="entry name" value="ACYLPHPHTASE"/>
</dbReference>
<dbReference type="SUPFAM" id="SSF54975">
    <property type="entry name" value="Acylphosphatase/BLUF domain-like"/>
    <property type="match status" value="1"/>
</dbReference>
<dbReference type="InterPro" id="IPR001792">
    <property type="entry name" value="Acylphosphatase-like_dom"/>
</dbReference>
<comment type="catalytic activity">
    <reaction evidence="4 5">
        <text>an acyl phosphate + H2O = a carboxylate + phosphate + H(+)</text>
        <dbReference type="Rhea" id="RHEA:14965"/>
        <dbReference type="ChEBI" id="CHEBI:15377"/>
        <dbReference type="ChEBI" id="CHEBI:15378"/>
        <dbReference type="ChEBI" id="CHEBI:29067"/>
        <dbReference type="ChEBI" id="CHEBI:43474"/>
        <dbReference type="ChEBI" id="CHEBI:59918"/>
        <dbReference type="EC" id="3.6.1.7"/>
    </reaction>
</comment>
<dbReference type="Pfam" id="PF00708">
    <property type="entry name" value="Acylphosphatase"/>
    <property type="match status" value="1"/>
</dbReference>
<evidence type="ECO:0000256" key="2">
    <source>
        <dbReference type="ARBA" id="ARBA00012150"/>
    </source>
</evidence>
<comment type="caution">
    <text evidence="8">The sequence shown here is derived from an EMBL/GenBank/DDBJ whole genome shotgun (WGS) entry which is preliminary data.</text>
</comment>
<dbReference type="Gene3D" id="3.30.70.100">
    <property type="match status" value="1"/>
</dbReference>
<dbReference type="RefSeq" id="WP_118613474.1">
    <property type="nucleotide sequence ID" value="NZ_JAJEQN010000036.1"/>
</dbReference>
<evidence type="ECO:0000256" key="5">
    <source>
        <dbReference type="PROSITE-ProRule" id="PRU00520"/>
    </source>
</evidence>
<feature type="active site" evidence="5">
    <location>
        <position position="22"/>
    </location>
</feature>
<evidence type="ECO:0000256" key="3">
    <source>
        <dbReference type="ARBA" id="ARBA00015991"/>
    </source>
</evidence>
<dbReference type="Proteomes" id="UP001198200">
    <property type="component" value="Unassembled WGS sequence"/>
</dbReference>
<dbReference type="PANTHER" id="PTHR47268:SF4">
    <property type="entry name" value="ACYLPHOSPHATASE"/>
    <property type="match status" value="1"/>
</dbReference>
<sequence length="91" mass="10539">MADTVVRKHIIFYGRVQDVGFRYFSVYKARLLGLAGWVKNLDDGSVEMEVQGKEAEIDTLIQFLDGHRWIRIDAMDVENIAVIPDHDFVER</sequence>
<protein>
    <recommendedName>
        <fullName evidence="3 5">acylphosphatase</fullName>
        <ecNumber evidence="2 5">3.6.1.7</ecNumber>
    </recommendedName>
</protein>
<keyword evidence="9" id="KW-1185">Reference proteome</keyword>
<dbReference type="EMBL" id="JAJEQN010000036">
    <property type="protein sequence ID" value="MCC2222463.1"/>
    <property type="molecule type" value="Genomic_DNA"/>
</dbReference>
<accession>A0AAE3E693</accession>
<feature type="domain" description="Acylphosphatase-like" evidence="7">
    <location>
        <begin position="7"/>
        <end position="91"/>
    </location>
</feature>